<gene>
    <name evidence="1" type="ORF">PGRAT_15645</name>
</gene>
<reference evidence="1 2" key="1">
    <citation type="submission" date="2014-08" db="EMBL/GenBank/DDBJ databases">
        <title>Comparative genomics of the Paenibacillus odorifer group.</title>
        <authorList>
            <person name="den Bakker H.C."/>
            <person name="Tsai Y.-C."/>
            <person name="Martin N."/>
            <person name="Korlach J."/>
            <person name="Wiedmann M."/>
        </authorList>
    </citation>
    <scope>NUCLEOTIDE SEQUENCE [LARGE SCALE GENOMIC DNA]</scope>
    <source>
        <strain evidence="1 2">DSM 15220</strain>
    </source>
</reference>
<evidence type="ECO:0000313" key="2">
    <source>
        <dbReference type="Proteomes" id="UP000029500"/>
    </source>
</evidence>
<accession>A0A089MBT5</accession>
<dbReference type="KEGG" id="pgm:PGRAT_15645"/>
<evidence type="ECO:0000313" key="1">
    <source>
        <dbReference type="EMBL" id="AIQ68893.1"/>
    </source>
</evidence>
<name>A0A089MBT5_9BACL</name>
<dbReference type="AlphaFoldDB" id="A0A089MBT5"/>
<proteinExistence type="predicted"/>
<organism evidence="1 2">
    <name type="scientific">Paenibacillus graminis</name>
    <dbReference type="NCBI Taxonomy" id="189425"/>
    <lineage>
        <taxon>Bacteria</taxon>
        <taxon>Bacillati</taxon>
        <taxon>Bacillota</taxon>
        <taxon>Bacilli</taxon>
        <taxon>Bacillales</taxon>
        <taxon>Paenibacillaceae</taxon>
        <taxon>Paenibacillus</taxon>
    </lineage>
</organism>
<dbReference type="STRING" id="189425.PGRAT_15645"/>
<protein>
    <submittedName>
        <fullName evidence="1">Uncharacterized protein</fullName>
    </submittedName>
</protein>
<sequence>MRAKAMLAGIKGISAFDLTTSAILAGIKGISAFDLTASAILESKVFLPLFPASALTQRTSSIITGCRDRQFQV</sequence>
<dbReference type="HOGENOM" id="CLU_2701256_0_0_9"/>
<keyword evidence="2" id="KW-1185">Reference proteome</keyword>
<dbReference type="Proteomes" id="UP000029500">
    <property type="component" value="Chromosome"/>
</dbReference>
<dbReference type="EMBL" id="CP009287">
    <property type="protein sequence ID" value="AIQ68893.1"/>
    <property type="molecule type" value="Genomic_DNA"/>
</dbReference>